<reference evidence="8 9" key="1">
    <citation type="submission" date="2016-12" db="EMBL/GenBank/DDBJ databases">
        <title>The genomes of Aspergillus section Nigri reveals drivers in fungal speciation.</title>
        <authorList>
            <consortium name="DOE Joint Genome Institute"/>
            <person name="Vesth T.C."/>
            <person name="Nybo J."/>
            <person name="Theobald S."/>
            <person name="Brandl J."/>
            <person name="Frisvad J.C."/>
            <person name="Nielsen K.F."/>
            <person name="Lyhne E.K."/>
            <person name="Kogle M.E."/>
            <person name="Kuo A."/>
            <person name="Riley R."/>
            <person name="Clum A."/>
            <person name="Nolan M."/>
            <person name="Lipzen A."/>
            <person name="Salamov A."/>
            <person name="Henrissat B."/>
            <person name="Wiebenga A."/>
            <person name="De Vries R.P."/>
            <person name="Grigoriev I.V."/>
            <person name="Mortensen U.H."/>
            <person name="Andersen M.R."/>
            <person name="Baker S.E."/>
        </authorList>
    </citation>
    <scope>NUCLEOTIDE SEQUENCE [LARGE SCALE GENOMIC DNA]</scope>
    <source>
        <strain evidence="8 9">CBS 121591</strain>
    </source>
</reference>
<dbReference type="InterPro" id="IPR001138">
    <property type="entry name" value="Zn2Cys6_DnaBD"/>
</dbReference>
<dbReference type="PANTHER" id="PTHR47784">
    <property type="entry name" value="STEROL UPTAKE CONTROL PROTEIN 2"/>
    <property type="match status" value="1"/>
</dbReference>
<name>A0A319CHV6_9EURO</name>
<dbReference type="SMART" id="SM00066">
    <property type="entry name" value="GAL4"/>
    <property type="match status" value="1"/>
</dbReference>
<dbReference type="PANTHER" id="PTHR47784:SF5">
    <property type="entry name" value="STEROL UPTAKE CONTROL PROTEIN 2"/>
    <property type="match status" value="1"/>
</dbReference>
<dbReference type="Pfam" id="PF11951">
    <property type="entry name" value="Fungal_trans_2"/>
    <property type="match status" value="1"/>
</dbReference>
<evidence type="ECO:0000256" key="6">
    <source>
        <dbReference type="SAM" id="Phobius"/>
    </source>
</evidence>
<evidence type="ECO:0000256" key="3">
    <source>
        <dbReference type="ARBA" id="ARBA00023163"/>
    </source>
</evidence>
<feature type="region of interest" description="Disordered" evidence="5">
    <location>
        <begin position="400"/>
        <end position="419"/>
    </location>
</feature>
<feature type="region of interest" description="Disordered" evidence="5">
    <location>
        <begin position="50"/>
        <end position="85"/>
    </location>
</feature>
<dbReference type="EMBL" id="KZ821680">
    <property type="protein sequence ID" value="PYH85356.1"/>
    <property type="molecule type" value="Genomic_DNA"/>
</dbReference>
<dbReference type="GO" id="GO:0008270">
    <property type="term" value="F:zinc ion binding"/>
    <property type="evidence" value="ECO:0007669"/>
    <property type="project" value="InterPro"/>
</dbReference>
<protein>
    <recommendedName>
        <fullName evidence="7">Zn(2)-C6 fungal-type domain-containing protein</fullName>
    </recommendedName>
</protein>
<keyword evidence="9" id="KW-1185">Reference proteome</keyword>
<dbReference type="PROSITE" id="PS00463">
    <property type="entry name" value="ZN2_CY6_FUNGAL_1"/>
    <property type="match status" value="1"/>
</dbReference>
<gene>
    <name evidence="8" type="ORF">BO82DRAFT_389479</name>
</gene>
<evidence type="ECO:0000313" key="9">
    <source>
        <dbReference type="Proteomes" id="UP000248340"/>
    </source>
</evidence>
<dbReference type="InterPro" id="IPR021858">
    <property type="entry name" value="Fun_TF"/>
</dbReference>
<feature type="domain" description="Zn(2)-C6 fungal-type" evidence="7">
    <location>
        <begin position="13"/>
        <end position="43"/>
    </location>
</feature>
<dbReference type="InterPro" id="IPR036864">
    <property type="entry name" value="Zn2-C6_fun-type_DNA-bd_sf"/>
</dbReference>
<keyword evidence="4" id="KW-0539">Nucleus</keyword>
<evidence type="ECO:0000256" key="4">
    <source>
        <dbReference type="ARBA" id="ARBA00023242"/>
    </source>
</evidence>
<organism evidence="8 9">
    <name type="scientific">Aspergillus uvarum CBS 121591</name>
    <dbReference type="NCBI Taxonomy" id="1448315"/>
    <lineage>
        <taxon>Eukaryota</taxon>
        <taxon>Fungi</taxon>
        <taxon>Dikarya</taxon>
        <taxon>Ascomycota</taxon>
        <taxon>Pezizomycotina</taxon>
        <taxon>Eurotiomycetes</taxon>
        <taxon>Eurotiomycetidae</taxon>
        <taxon>Eurotiales</taxon>
        <taxon>Aspergillaceae</taxon>
        <taxon>Aspergillus</taxon>
        <taxon>Aspergillus subgen. Circumdati</taxon>
    </lineage>
</organism>
<keyword evidence="6" id="KW-1133">Transmembrane helix</keyword>
<dbReference type="GeneID" id="37141195"/>
<dbReference type="SUPFAM" id="SSF57701">
    <property type="entry name" value="Zn2/Cys6 DNA-binding domain"/>
    <property type="match status" value="1"/>
</dbReference>
<dbReference type="PROSITE" id="PS50048">
    <property type="entry name" value="ZN2_CY6_FUNGAL_2"/>
    <property type="match status" value="1"/>
</dbReference>
<evidence type="ECO:0000313" key="8">
    <source>
        <dbReference type="EMBL" id="PYH85356.1"/>
    </source>
</evidence>
<dbReference type="Gene3D" id="4.10.240.10">
    <property type="entry name" value="Zn(2)-C6 fungal-type DNA-binding domain"/>
    <property type="match status" value="1"/>
</dbReference>
<keyword evidence="6" id="KW-0812">Transmembrane</keyword>
<dbReference type="OrthoDB" id="5350673at2759"/>
<keyword evidence="2" id="KW-0238">DNA-binding</keyword>
<dbReference type="AlphaFoldDB" id="A0A319CHV6"/>
<feature type="transmembrane region" description="Helical" evidence="6">
    <location>
        <begin position="194"/>
        <end position="213"/>
    </location>
</feature>
<dbReference type="STRING" id="1448315.A0A319CHV6"/>
<dbReference type="Pfam" id="PF00172">
    <property type="entry name" value="Zn_clus"/>
    <property type="match status" value="1"/>
</dbReference>
<dbReference type="VEuPathDB" id="FungiDB:BO82DRAFT_389479"/>
<feature type="compositionally biased region" description="Polar residues" evidence="5">
    <location>
        <begin position="404"/>
        <end position="419"/>
    </location>
</feature>
<keyword evidence="3" id="KW-0804">Transcription</keyword>
<feature type="compositionally biased region" description="Low complexity" evidence="5">
    <location>
        <begin position="51"/>
        <end position="77"/>
    </location>
</feature>
<dbReference type="CDD" id="cd00067">
    <property type="entry name" value="GAL4"/>
    <property type="match status" value="1"/>
</dbReference>
<evidence type="ECO:0000256" key="5">
    <source>
        <dbReference type="SAM" id="MobiDB-lite"/>
    </source>
</evidence>
<accession>A0A319CHV6</accession>
<dbReference type="Proteomes" id="UP000248340">
    <property type="component" value="Unassembled WGS sequence"/>
</dbReference>
<dbReference type="GO" id="GO:0003677">
    <property type="term" value="F:DNA binding"/>
    <property type="evidence" value="ECO:0007669"/>
    <property type="project" value="UniProtKB-KW"/>
</dbReference>
<proteinExistence type="predicted"/>
<sequence length="419" mass="47136">MPVRRFHRKSRSGCLQCRSRRVKCDEGRPACFNCIRAQCSCLYHRPTQGDPQSQSQAQAQAQAHSQAQLQPQLVPSLSPSPFPSPANTVSRPLFDSLDLILMNHFTAATSLSLFDGPRNPHLWQRHIPFEAGSNPMLMHGLLAVAALHLAITIKSPLEAQPSDHTYHVRALHHHSLGLQLFNTQLASRSPANDVLFTFAMLLIVWAFAAPIAANDTLTLDEIIDSLSLIRGCKALFLLHQETILYRPVGQIVGIRPQQADPGPCASDPSILSDIHDLFDNLQTIACDDTVYQRATFDLQTVVYKAYNRQIGLQDTRLVAAWPANVSEEYWARLRRHEPVALRIFIHYTVLLQCYEEDYWWMQGWSSSILKAAEGAQTLIQRDRMGWEWCYGKIVSLRDRRASGAQPNPSPSCTESMHIA</sequence>
<evidence type="ECO:0000256" key="2">
    <source>
        <dbReference type="ARBA" id="ARBA00023125"/>
    </source>
</evidence>
<dbReference type="GO" id="GO:0001228">
    <property type="term" value="F:DNA-binding transcription activator activity, RNA polymerase II-specific"/>
    <property type="evidence" value="ECO:0007669"/>
    <property type="project" value="TreeGrafter"/>
</dbReference>
<keyword evidence="1" id="KW-0805">Transcription regulation</keyword>
<evidence type="ECO:0000259" key="7">
    <source>
        <dbReference type="PROSITE" id="PS50048"/>
    </source>
</evidence>
<evidence type="ECO:0000256" key="1">
    <source>
        <dbReference type="ARBA" id="ARBA00023015"/>
    </source>
</evidence>
<dbReference type="RefSeq" id="XP_025495556.1">
    <property type="nucleotide sequence ID" value="XM_025638453.1"/>
</dbReference>
<keyword evidence="6" id="KW-0472">Membrane</keyword>
<dbReference type="InterPro" id="IPR053157">
    <property type="entry name" value="Sterol_Uptake_Regulator"/>
</dbReference>